<dbReference type="Proteomes" id="UP000282892">
    <property type="component" value="Chromosome"/>
</dbReference>
<dbReference type="SUPFAM" id="SSF46689">
    <property type="entry name" value="Homeodomain-like"/>
    <property type="match status" value="1"/>
</dbReference>
<proteinExistence type="predicted"/>
<evidence type="ECO:0000256" key="2">
    <source>
        <dbReference type="ARBA" id="ARBA00023125"/>
    </source>
</evidence>
<evidence type="ECO:0000256" key="3">
    <source>
        <dbReference type="PROSITE-ProRule" id="PRU00335"/>
    </source>
</evidence>
<accession>A0A3Q9QZX8</accession>
<dbReference type="Pfam" id="PF00440">
    <property type="entry name" value="TetR_N"/>
    <property type="match status" value="1"/>
</dbReference>
<keyword evidence="6" id="KW-1185">Reference proteome</keyword>
<dbReference type="InterPro" id="IPR001647">
    <property type="entry name" value="HTH_TetR"/>
</dbReference>
<dbReference type="KEGG" id="nmk:CHR53_25310"/>
<gene>
    <name evidence="5" type="ORF">CHR53_25310</name>
</gene>
<protein>
    <recommendedName>
        <fullName evidence="4">HTH tetR-type domain-containing protein</fullName>
    </recommendedName>
</protein>
<dbReference type="PANTHER" id="PTHR43479">
    <property type="entry name" value="ACREF/ENVCD OPERON REPRESSOR-RELATED"/>
    <property type="match status" value="1"/>
</dbReference>
<dbReference type="PANTHER" id="PTHR43479:SF11">
    <property type="entry name" value="ACREF_ENVCD OPERON REPRESSOR-RELATED"/>
    <property type="match status" value="1"/>
</dbReference>
<dbReference type="PRINTS" id="PR00455">
    <property type="entry name" value="HTHTETR"/>
</dbReference>
<dbReference type="EMBL" id="CP022572">
    <property type="protein sequence ID" value="AZU64288.1"/>
    <property type="molecule type" value="Genomic_DNA"/>
</dbReference>
<feature type="domain" description="HTH tetR-type" evidence="4">
    <location>
        <begin position="13"/>
        <end position="73"/>
    </location>
</feature>
<evidence type="ECO:0000259" key="4">
    <source>
        <dbReference type="PROSITE" id="PS50977"/>
    </source>
</evidence>
<dbReference type="InterPro" id="IPR009057">
    <property type="entry name" value="Homeodomain-like_sf"/>
</dbReference>
<dbReference type="SUPFAM" id="SSF48498">
    <property type="entry name" value="Tetracyclin repressor-like, C-terminal domain"/>
    <property type="match status" value="1"/>
</dbReference>
<dbReference type="Gene3D" id="1.10.357.10">
    <property type="entry name" value="Tetracycline Repressor, domain 2"/>
    <property type="match status" value="1"/>
</dbReference>
<keyword evidence="1" id="KW-0678">Repressor</keyword>
<feature type="DNA-binding region" description="H-T-H motif" evidence="3">
    <location>
        <begin position="36"/>
        <end position="55"/>
    </location>
</feature>
<keyword evidence="2 3" id="KW-0238">DNA-binding</keyword>
<dbReference type="OrthoDB" id="2373640at2"/>
<dbReference type="GO" id="GO:0003677">
    <property type="term" value="F:DNA binding"/>
    <property type="evidence" value="ECO:0007669"/>
    <property type="project" value="UniProtKB-UniRule"/>
</dbReference>
<sequence length="198" mass="22905">MAKSEEQFKMIRDQRYEEISHAALKVFARKGYAATKISDITSTANISHGLFYHYFQSKKHMYVSLILNILQLFIETVEEAENRKGTSRDQLAWLTDITFSGSLEQAIDRHLLVMEALKSEFLSEEEKQEFIEKYKISMEGIARIIKNGQKEGLFIEGDPMELAIYYLSYSQGLTLWNARGVHPIKVSTETVMRQFCTD</sequence>
<dbReference type="InterPro" id="IPR036271">
    <property type="entry name" value="Tet_transcr_reg_TetR-rel_C_sf"/>
</dbReference>
<reference evidence="5 6" key="1">
    <citation type="submission" date="2017-07" db="EMBL/GenBank/DDBJ databases">
        <title>The complete genome sequence of Bacillus mesonae strain H20-5, an efficient strain improving plant abiotic stress resistance.</title>
        <authorList>
            <person name="Kim S.Y."/>
            <person name="Song H."/>
            <person name="Sang M.K."/>
            <person name="Weon H.-Y."/>
            <person name="Song J."/>
        </authorList>
    </citation>
    <scope>NUCLEOTIDE SEQUENCE [LARGE SCALE GENOMIC DNA]</scope>
    <source>
        <strain evidence="5 6">H20-5</strain>
    </source>
</reference>
<dbReference type="PROSITE" id="PS50977">
    <property type="entry name" value="HTH_TETR_2"/>
    <property type="match status" value="1"/>
</dbReference>
<evidence type="ECO:0000256" key="1">
    <source>
        <dbReference type="ARBA" id="ARBA00022491"/>
    </source>
</evidence>
<organism evidence="5 6">
    <name type="scientific">Neobacillus mesonae</name>
    <dbReference type="NCBI Taxonomy" id="1193713"/>
    <lineage>
        <taxon>Bacteria</taxon>
        <taxon>Bacillati</taxon>
        <taxon>Bacillota</taxon>
        <taxon>Bacilli</taxon>
        <taxon>Bacillales</taxon>
        <taxon>Bacillaceae</taxon>
        <taxon>Neobacillus</taxon>
    </lineage>
</organism>
<dbReference type="STRING" id="1193713.GCA_001636315_01961"/>
<evidence type="ECO:0000313" key="6">
    <source>
        <dbReference type="Proteomes" id="UP000282892"/>
    </source>
</evidence>
<evidence type="ECO:0000313" key="5">
    <source>
        <dbReference type="EMBL" id="AZU64288.1"/>
    </source>
</evidence>
<dbReference type="RefSeq" id="WP_127488993.1">
    <property type="nucleotide sequence ID" value="NZ_CP022572.1"/>
</dbReference>
<name>A0A3Q9QZX8_9BACI</name>
<dbReference type="InterPro" id="IPR050624">
    <property type="entry name" value="HTH-type_Tx_Regulator"/>
</dbReference>
<dbReference type="AlphaFoldDB" id="A0A3Q9QZX8"/>